<sequence>MKVNTILKSCFFAAVVTASGLFIGCTPEEVTSGNPLTQPAIDATYSATTPDGNHYTVVGTTDANVQYHTWKWVGVGEFAMENPVTGEVIGDATMNFNFATPGTYTLQHRVVGFIGGTNSVTEQTFVVTTYALGDNLLLSPNFETASDWTVLNISNNNAVVWTFNNGSATVSGGDTNYSGKGIYQAVNLEVGKYKIDMHVEGPGSTDTWFEVYLGAAVPAQGSDYGDGGTKIGLNTWAGCGNTPFNGQLAALACSGSGSDVEINEAGTYYFLVKSGSGAANGVNSITISNVSLRMYE</sequence>
<keyword evidence="1" id="KW-0732">Signal</keyword>
<evidence type="ECO:0000313" key="2">
    <source>
        <dbReference type="EMBL" id="KGO93736.1"/>
    </source>
</evidence>
<organism evidence="2 3">
    <name type="scientific">Flavobacterium subsaxonicum WB 4.1-42 = DSM 21790</name>
    <dbReference type="NCBI Taxonomy" id="1121898"/>
    <lineage>
        <taxon>Bacteria</taxon>
        <taxon>Pseudomonadati</taxon>
        <taxon>Bacteroidota</taxon>
        <taxon>Flavobacteriia</taxon>
        <taxon>Flavobacteriales</taxon>
        <taxon>Flavobacteriaceae</taxon>
        <taxon>Flavobacterium</taxon>
    </lineage>
</organism>
<dbReference type="eggNOG" id="COG3291">
    <property type="taxonomic scope" value="Bacteria"/>
</dbReference>
<accession>A0A0A2MQB0</accession>
<dbReference type="RefSeq" id="WP_026991688.1">
    <property type="nucleotide sequence ID" value="NZ_JRLY01000004.1"/>
</dbReference>
<name>A0A0A2MQB0_9FLAO</name>
<evidence type="ECO:0000256" key="1">
    <source>
        <dbReference type="SAM" id="SignalP"/>
    </source>
</evidence>
<dbReference type="PROSITE" id="PS51257">
    <property type="entry name" value="PROKAR_LIPOPROTEIN"/>
    <property type="match status" value="1"/>
</dbReference>
<comment type="caution">
    <text evidence="2">The sequence shown here is derived from an EMBL/GenBank/DDBJ whole genome shotgun (WGS) entry which is preliminary data.</text>
</comment>
<reference evidence="2 3" key="1">
    <citation type="submission" date="2013-09" db="EMBL/GenBank/DDBJ databases">
        <authorList>
            <person name="Zeng Z."/>
            <person name="Chen C."/>
        </authorList>
    </citation>
    <scope>NUCLEOTIDE SEQUENCE [LARGE SCALE GENOMIC DNA]</scope>
    <source>
        <strain evidence="2 3">WB 4.1-42</strain>
    </source>
</reference>
<evidence type="ECO:0008006" key="4">
    <source>
        <dbReference type="Google" id="ProtNLM"/>
    </source>
</evidence>
<proteinExistence type="predicted"/>
<dbReference type="AlphaFoldDB" id="A0A0A2MQB0"/>
<dbReference type="Proteomes" id="UP000030111">
    <property type="component" value="Unassembled WGS sequence"/>
</dbReference>
<feature type="chain" id="PRO_5001992675" description="PKD domain-containing protein" evidence="1">
    <location>
        <begin position="19"/>
        <end position="296"/>
    </location>
</feature>
<dbReference type="EMBL" id="JRLY01000004">
    <property type="protein sequence ID" value="KGO93736.1"/>
    <property type="molecule type" value="Genomic_DNA"/>
</dbReference>
<protein>
    <recommendedName>
        <fullName evidence="4">PKD domain-containing protein</fullName>
    </recommendedName>
</protein>
<feature type="signal peptide" evidence="1">
    <location>
        <begin position="1"/>
        <end position="18"/>
    </location>
</feature>
<evidence type="ECO:0000313" key="3">
    <source>
        <dbReference type="Proteomes" id="UP000030111"/>
    </source>
</evidence>
<dbReference type="OrthoDB" id="1150003at2"/>
<keyword evidence="3" id="KW-1185">Reference proteome</keyword>
<dbReference type="STRING" id="1121898.GCA_000422725_00211"/>
<gene>
    <name evidence="2" type="ORF">Q766_07205</name>
</gene>